<keyword evidence="3" id="KW-1185">Reference proteome</keyword>
<dbReference type="AlphaFoldDB" id="A0A9Q1MRU3"/>
<evidence type="ECO:0000256" key="1">
    <source>
        <dbReference type="SAM" id="MobiDB-lite"/>
    </source>
</evidence>
<name>A0A9Q1MRU3_9SOLA</name>
<feature type="compositionally biased region" description="Basic and acidic residues" evidence="1">
    <location>
        <begin position="1"/>
        <end position="31"/>
    </location>
</feature>
<reference evidence="3" key="1">
    <citation type="journal article" date="2023" name="Proc. Natl. Acad. Sci. U.S.A.">
        <title>Genomic and structural basis for evolution of tropane alkaloid biosynthesis.</title>
        <authorList>
            <person name="Wanga Y.-J."/>
            <person name="Taina T."/>
            <person name="Yua J.-Y."/>
            <person name="Lia J."/>
            <person name="Xua B."/>
            <person name="Chenc J."/>
            <person name="D'Auriad J.C."/>
            <person name="Huanga J.-P."/>
            <person name="Huanga S.-X."/>
        </authorList>
    </citation>
    <scope>NUCLEOTIDE SEQUENCE [LARGE SCALE GENOMIC DNA]</scope>
    <source>
        <strain evidence="3">cv. KIB-2019</strain>
    </source>
</reference>
<dbReference type="EMBL" id="JAJAGQ010000003">
    <property type="protein sequence ID" value="KAJ8567370.1"/>
    <property type="molecule type" value="Genomic_DNA"/>
</dbReference>
<sequence>MTRMKNLEKDNAESKKDKSNSNKSVKKDKSMVEFAENNGKDRKRLRVNEGGEELLLNFINKRNKVMRHFLYPDDVETSKKYIKDLVDYDDELPGPNIDALKREIGDTRQFRVKMELTSSSGDEDQVEDQDLGGRTKETCDHCDRGLSVIANRLTSIENELVVIRKLLETNREGVLNVFLLQLGPVGRGSRRHYNSPMLRRPKVVSTFVTFNHLDHVDDAHDGLFSPLHDEVADVNCKTLSLTDPAHVHNDDGPSSPLPEQVEDASFNTLPSSPLHVQVDDASSKTLPGEVADSAVDSED</sequence>
<dbReference type="Proteomes" id="UP001152561">
    <property type="component" value="Unassembled WGS sequence"/>
</dbReference>
<feature type="region of interest" description="Disordered" evidence="1">
    <location>
        <begin position="245"/>
        <end position="299"/>
    </location>
</feature>
<organism evidence="2 3">
    <name type="scientific">Anisodus acutangulus</name>
    <dbReference type="NCBI Taxonomy" id="402998"/>
    <lineage>
        <taxon>Eukaryota</taxon>
        <taxon>Viridiplantae</taxon>
        <taxon>Streptophyta</taxon>
        <taxon>Embryophyta</taxon>
        <taxon>Tracheophyta</taxon>
        <taxon>Spermatophyta</taxon>
        <taxon>Magnoliopsida</taxon>
        <taxon>eudicotyledons</taxon>
        <taxon>Gunneridae</taxon>
        <taxon>Pentapetalae</taxon>
        <taxon>asterids</taxon>
        <taxon>lamiids</taxon>
        <taxon>Solanales</taxon>
        <taxon>Solanaceae</taxon>
        <taxon>Solanoideae</taxon>
        <taxon>Hyoscyameae</taxon>
        <taxon>Anisodus</taxon>
    </lineage>
</organism>
<protein>
    <submittedName>
        <fullName evidence="2">Uncharacterized protein</fullName>
    </submittedName>
</protein>
<proteinExistence type="predicted"/>
<evidence type="ECO:0000313" key="2">
    <source>
        <dbReference type="EMBL" id="KAJ8567370.1"/>
    </source>
</evidence>
<gene>
    <name evidence="2" type="ORF">K7X08_019578</name>
</gene>
<comment type="caution">
    <text evidence="2">The sequence shown here is derived from an EMBL/GenBank/DDBJ whole genome shotgun (WGS) entry which is preliminary data.</text>
</comment>
<accession>A0A9Q1MRU3</accession>
<evidence type="ECO:0000313" key="3">
    <source>
        <dbReference type="Proteomes" id="UP001152561"/>
    </source>
</evidence>
<feature type="region of interest" description="Disordered" evidence="1">
    <location>
        <begin position="1"/>
        <end position="37"/>
    </location>
</feature>